<feature type="domain" description="EGF-like" evidence="3">
    <location>
        <begin position="1143"/>
        <end position="1177"/>
    </location>
</feature>
<feature type="domain" description="EGF-like" evidence="3">
    <location>
        <begin position="607"/>
        <end position="647"/>
    </location>
</feature>
<dbReference type="InterPro" id="IPR052798">
    <property type="entry name" value="Giardia_VSA"/>
</dbReference>
<dbReference type="SUPFAM" id="SSF57184">
    <property type="entry name" value="Growth factor receptor domain"/>
    <property type="match status" value="12"/>
</dbReference>
<dbReference type="Pfam" id="PF03302">
    <property type="entry name" value="VSP"/>
    <property type="match status" value="1"/>
</dbReference>
<feature type="domain" description="EGF-like" evidence="3">
    <location>
        <begin position="1026"/>
        <end position="1068"/>
    </location>
</feature>
<feature type="domain" description="EGF-like" evidence="3">
    <location>
        <begin position="1069"/>
        <end position="1102"/>
    </location>
</feature>
<dbReference type="SMART" id="SM00261">
    <property type="entry name" value="FU"/>
    <property type="match status" value="20"/>
</dbReference>
<dbReference type="CDD" id="cd00064">
    <property type="entry name" value="FU"/>
    <property type="match status" value="1"/>
</dbReference>
<organism evidence="4 5">
    <name type="scientific">Tritrichomonas musculus</name>
    <dbReference type="NCBI Taxonomy" id="1915356"/>
    <lineage>
        <taxon>Eukaryota</taxon>
        <taxon>Metamonada</taxon>
        <taxon>Parabasalia</taxon>
        <taxon>Tritrichomonadida</taxon>
        <taxon>Tritrichomonadidae</taxon>
        <taxon>Tritrichomonas</taxon>
    </lineage>
</organism>
<feature type="domain" description="EGF-like" evidence="3">
    <location>
        <begin position="1273"/>
        <end position="1313"/>
    </location>
</feature>
<dbReference type="SMART" id="SM00181">
    <property type="entry name" value="EGF"/>
    <property type="match status" value="33"/>
</dbReference>
<feature type="domain" description="EGF-like" evidence="3">
    <location>
        <begin position="117"/>
        <end position="147"/>
    </location>
</feature>
<feature type="domain" description="EGF-like" evidence="3">
    <location>
        <begin position="86"/>
        <end position="116"/>
    </location>
</feature>
<dbReference type="PANTHER" id="PTHR23275">
    <property type="entry name" value="CABRIOLET.-RELATED"/>
    <property type="match status" value="1"/>
</dbReference>
<dbReference type="InterPro" id="IPR009030">
    <property type="entry name" value="Growth_fac_rcpt_cys_sf"/>
</dbReference>
<feature type="domain" description="EGF-like" evidence="3">
    <location>
        <begin position="699"/>
        <end position="730"/>
    </location>
</feature>
<feature type="domain" description="EGF-like" evidence="3">
    <location>
        <begin position="369"/>
        <end position="410"/>
    </location>
</feature>
<sequence>MNQISYFLAFLLLFSLLPINVYCDALIENCRIQNGSECTNCSDGYYLYLNECHKCDPSCDGCFNEGNNNCINCKEGFFKHNGNCISCDSSCRTCEIESTHCTDCKDGYYLSESSCKACSIPHCNKCTSLWCEKCEDGYYANSNSGCSKCSDECITCDGDPEQCTKCKSGYYEYHVNSQEIFYCRKCNPECLSCTDADVCQLCAAGYYLSGTSCVSCPSNCLFCDTQGKCQECKEGFYASNGVCNSCPNHCKNCTNSECSECYDGYFVSGTVCSKCGLNCKHCTDKDTCLECFNKFYVGDDKSCTPCADPNCDGCNSTACYDCIPEYFVQDGTCAKCSTVCYECKGPTENDCLDCDPGYYFSHSSRRCFKCNKACTVCDGPNDYNCTECAQGYFMVEDKEILPEVKGKRCTKCEFGCLECDSLTNCITCKDGYTKSGKDDCVQCPHGCKDCLIKSDDCISCLPGFYSVKKDNGYISCTKCPGNCAECTSSDSSIVCNSCIDGYYKDISGRCVQCTPPCTKCSSDILCSACAEGYLLKDNACNTQCTGNCLTCVDTPDTCLSCYEGNSLKGKTCQYCGSGCKTCEFQHDYAVCTSCLEGYYLEEGQCMQCSYECGTCFKYGSAFCFDCREGYFKLREFSFPAPYRGQCMECNNPQKGLVHCSECTSFCSDDALGYGGECKFTCTNCDDGFYLSEDSKSCNDCDPSCKTCYGAGPNKCRTCHEGEFNQDDHCEKCLPNCKVCTNSSICVECIEGYRVNDEGKTCEKIPCSANCEICDTRNCIKCEDGYALKWDNSAGGYRCQRCSVLQSNCKLCAKDEKDRVQCTKCESGFYINAVGACGPCPSKCEVCESGEDCQVCHAGYYVSGGKECKECTDNCATCSGSSSHCTSCPDGFRLVDNKCESCPSNCKKCNDNGCVKCNDHYYETNEKTCEECGLHCIHCTDKSICKDCELHYYADNEGSCQACGPNCDVCESETKCTDCYPEYYVSDDGSCQKCAEVCHECNGPTENNCTDCDPGYYFSRPNRKCFKCHEGCKNCTGPNDYECSVCSIGYFMSKDEIEVAPNVYSKKCVRCEKGCAECEDAKQCTVCKDGYYLFNNIKDMDCEPCEPGCNKCDGGSTKCTECSDGYYIKETYEENGQTLVRCSQCPTNCKTCKDESGSLTCSSCFEGFYENPDTHNCDACNYPCATCSSSTSCLTCADGHLQVGDSCDSLCKQPCMTCKDTADNCVTCYEKFVPSGTTCVECPEGCKTCEKSDESFICTSCLDGYFKDGEECKKCNSPCATCFSENMYRCYSCEKGYYMDKIYTFPVPYGGQCANCSTRVEHCSECESECIDDDLDSHKSCKTFKCTKCEEGHFLTEENGQQRCSSCPSNCLKCTDSITCTVCNPGFNLNGTVCESSSSICTSDRCELDNTDGTYYQNITLDSTTTPAFSGSNNTESGGAVRLVNAGLTCIGVTFTNCKSQKAGGGIYIYNNIKTEDEKITYSINLNGLEFKGCEASYGAAVFIYSPLETSPIRITSCIFDSNLLTSSSTSGKFYGGSALYIVSKNAEIIASKFINNKGRGGTVKISDDLDTLPELRMLQRVSNSTKRSILISGCSFEIDENSDSSLFYENGMRSTKIEIKDCSFKGNLAEGAHHIDGDSINDKKSSFIIKSCKFATDQDGALSRKFINADLYRNQILLNNKFVKAKLPVSLMMIVSSLAAILITIITFFIKKQNNNALKNENQESIEA</sequence>
<feature type="domain" description="EGF-like" evidence="3">
    <location>
        <begin position="765"/>
        <end position="799"/>
    </location>
</feature>
<feature type="domain" description="EGF-like" evidence="3">
    <location>
        <begin position="1240"/>
        <end position="1272"/>
    </location>
</feature>
<dbReference type="Proteomes" id="UP001470230">
    <property type="component" value="Unassembled WGS sequence"/>
</dbReference>
<keyword evidence="2" id="KW-0732">Signal</keyword>
<accession>A0ABR2INQ2</accession>
<feature type="domain" description="EGF-like" evidence="3">
    <location>
        <begin position="1178"/>
        <end position="1207"/>
    </location>
</feature>
<comment type="caution">
    <text evidence="4">The sequence shown here is derived from an EMBL/GenBank/DDBJ whole genome shotgun (WGS) entry which is preliminary data.</text>
</comment>
<feature type="domain" description="EGF-like" evidence="3">
    <location>
        <begin position="800"/>
        <end position="837"/>
    </location>
</feature>
<dbReference type="InterPro" id="IPR000742">
    <property type="entry name" value="EGF"/>
</dbReference>
<feature type="domain" description="EGF-like" evidence="3">
    <location>
        <begin position="1314"/>
        <end position="1364"/>
    </location>
</feature>
<feature type="domain" description="EGF-like" evidence="3">
    <location>
        <begin position="442"/>
        <end position="477"/>
    </location>
</feature>
<feature type="domain" description="EGF-like" evidence="3">
    <location>
        <begin position="869"/>
        <end position="899"/>
    </location>
</feature>
<feature type="domain" description="EGF-like" evidence="3">
    <location>
        <begin position="411"/>
        <end position="441"/>
    </location>
</feature>
<feature type="domain" description="EGF-like" evidence="3">
    <location>
        <begin position="731"/>
        <end position="762"/>
    </location>
</feature>
<evidence type="ECO:0000313" key="5">
    <source>
        <dbReference type="Proteomes" id="UP001470230"/>
    </source>
</evidence>
<feature type="domain" description="EGF-like" evidence="3">
    <location>
        <begin position="215"/>
        <end position="244"/>
    </location>
</feature>
<feature type="signal peptide" evidence="2">
    <location>
        <begin position="1"/>
        <end position="23"/>
    </location>
</feature>
<dbReference type="SUPFAM" id="SSF51126">
    <property type="entry name" value="Pectin lyase-like"/>
    <property type="match status" value="1"/>
</dbReference>
<feature type="domain" description="EGF-like" evidence="3">
    <location>
        <begin position="185"/>
        <end position="214"/>
    </location>
</feature>
<feature type="domain" description="EGF-like" evidence="3">
    <location>
        <begin position="838"/>
        <end position="868"/>
    </location>
</feature>
<feature type="domain" description="EGF-like" evidence="3">
    <location>
        <begin position="478"/>
        <end position="511"/>
    </location>
</feature>
<evidence type="ECO:0000256" key="1">
    <source>
        <dbReference type="SAM" id="Phobius"/>
    </source>
</evidence>
<keyword evidence="1" id="KW-0472">Membrane</keyword>
<protein>
    <recommendedName>
        <fullName evidence="3">EGF-like domain-containing protein</fullName>
    </recommendedName>
</protein>
<gene>
    <name evidence="4" type="ORF">M9Y10_010965</name>
</gene>
<feature type="domain" description="EGF-like" evidence="3">
    <location>
        <begin position="512"/>
        <end position="541"/>
    </location>
</feature>
<dbReference type="PANTHER" id="PTHR23275:SF100">
    <property type="entry name" value="EGF-LIKE DOMAIN-CONTAINING PROTEIN"/>
    <property type="match status" value="1"/>
</dbReference>
<keyword evidence="5" id="KW-1185">Reference proteome</keyword>
<feature type="domain" description="EGF-like" evidence="3">
    <location>
        <begin position="930"/>
        <end position="960"/>
    </location>
</feature>
<feature type="domain" description="EGF-like" evidence="3">
    <location>
        <begin position="992"/>
        <end position="1025"/>
    </location>
</feature>
<keyword evidence="1" id="KW-0812">Transmembrane</keyword>
<evidence type="ECO:0000313" key="4">
    <source>
        <dbReference type="EMBL" id="KAK8865419.1"/>
    </source>
</evidence>
<proteinExistence type="predicted"/>
<feature type="domain" description="EGF-like" evidence="3">
    <location>
        <begin position="51"/>
        <end position="85"/>
    </location>
</feature>
<name>A0ABR2INQ2_9EUKA</name>
<feature type="domain" description="EGF-like" evidence="3">
    <location>
        <begin position="1103"/>
        <end position="1142"/>
    </location>
</feature>
<evidence type="ECO:0000259" key="3">
    <source>
        <dbReference type="SMART" id="SM00181"/>
    </source>
</evidence>
<feature type="domain" description="EGF-like" evidence="3">
    <location>
        <begin position="574"/>
        <end position="606"/>
    </location>
</feature>
<feature type="domain" description="EGF-like" evidence="3">
    <location>
        <begin position="961"/>
        <end position="991"/>
    </location>
</feature>
<keyword evidence="1" id="KW-1133">Transmembrane helix</keyword>
<evidence type="ECO:0000256" key="2">
    <source>
        <dbReference type="SAM" id="SignalP"/>
    </source>
</evidence>
<feature type="domain" description="EGF-like" evidence="3">
    <location>
        <begin position="1209"/>
        <end position="1239"/>
    </location>
</feature>
<dbReference type="InterPro" id="IPR006212">
    <property type="entry name" value="Furin_repeat"/>
</dbReference>
<dbReference type="InterPro" id="IPR011050">
    <property type="entry name" value="Pectin_lyase_fold/virulence"/>
</dbReference>
<dbReference type="Gene3D" id="2.10.220.10">
    <property type="entry name" value="Hormone Receptor, Insulin-like Growth Factor Receptor 1, Chain A, domain 2"/>
    <property type="match status" value="6"/>
</dbReference>
<feature type="domain" description="EGF-like" evidence="3">
    <location>
        <begin position="648"/>
        <end position="698"/>
    </location>
</feature>
<feature type="chain" id="PRO_5045987655" description="EGF-like domain-containing protein" evidence="2">
    <location>
        <begin position="24"/>
        <end position="1728"/>
    </location>
</feature>
<dbReference type="EMBL" id="JAPFFF010000016">
    <property type="protein sequence ID" value="KAK8865419.1"/>
    <property type="molecule type" value="Genomic_DNA"/>
</dbReference>
<feature type="domain" description="EGF-like" evidence="3">
    <location>
        <begin position="1365"/>
        <end position="1394"/>
    </location>
</feature>
<feature type="transmembrane region" description="Helical" evidence="1">
    <location>
        <begin position="1689"/>
        <end position="1710"/>
    </location>
</feature>
<reference evidence="4 5" key="1">
    <citation type="submission" date="2024-04" db="EMBL/GenBank/DDBJ databases">
        <title>Tritrichomonas musculus Genome.</title>
        <authorList>
            <person name="Alves-Ferreira E."/>
            <person name="Grigg M."/>
            <person name="Lorenzi H."/>
            <person name="Galac M."/>
        </authorList>
    </citation>
    <scope>NUCLEOTIDE SEQUENCE [LARGE SCALE GENOMIC DNA]</scope>
    <source>
        <strain evidence="4 5">EAF2021</strain>
    </source>
</reference>
<dbReference type="InterPro" id="IPR005127">
    <property type="entry name" value="Giardia_VSP"/>
</dbReference>
<feature type="domain" description="EGF-like" evidence="3">
    <location>
        <begin position="543"/>
        <end position="573"/>
    </location>
</feature>